<name>A0A2S8GLD7_9BACT</name>
<proteinExistence type="predicted"/>
<evidence type="ECO:0000313" key="2">
    <source>
        <dbReference type="Proteomes" id="UP000237819"/>
    </source>
</evidence>
<dbReference type="EMBL" id="PUHZ01000015">
    <property type="protein sequence ID" value="PQO45246.1"/>
    <property type="molecule type" value="Genomic_DNA"/>
</dbReference>
<dbReference type="GO" id="GO:0016740">
    <property type="term" value="F:transferase activity"/>
    <property type="evidence" value="ECO:0007669"/>
    <property type="project" value="UniProtKB-KW"/>
</dbReference>
<dbReference type="Pfam" id="PF08843">
    <property type="entry name" value="AbiEii"/>
    <property type="match status" value="1"/>
</dbReference>
<dbReference type="Proteomes" id="UP000237819">
    <property type="component" value="Unassembled WGS sequence"/>
</dbReference>
<sequence length="310" mass="34792">MTDKPKRDLSASVRARLLNLAKSNGEAYDSVLVRFALERLLYRLSQSTYRDRFVVKGAIMFQVWTQLTHRPTRDLDLLGKGLPDIDSFVAIFRELCDLIVEDDGIVFSATSVTASKMKEDEEYEGLRVKFEATLGSARIPVQVDIGFGDAVTPGSEMIEFPTLLNMPAPELATYPRETVVAEKFQAMVMLGMANSRMKDFYDLFTLCSQFSFNGQVLADAIQATFARRRTPLPSSPPLALTAEFTEDKQKSKQWIAFLNKSKLDAHGQSLSQITDSLQQFLMPPAKAAGHGLTFDRMWLPNQGWISENDE</sequence>
<evidence type="ECO:0000313" key="1">
    <source>
        <dbReference type="EMBL" id="PQO45246.1"/>
    </source>
</evidence>
<accession>A0A2S8GLD7</accession>
<keyword evidence="1" id="KW-0808">Transferase</keyword>
<comment type="caution">
    <text evidence="1">The sequence shown here is derived from an EMBL/GenBank/DDBJ whole genome shotgun (WGS) entry which is preliminary data.</text>
</comment>
<gene>
    <name evidence="1" type="ORF">C5Y93_14885</name>
</gene>
<dbReference type="AlphaFoldDB" id="A0A2S8GLD7"/>
<organism evidence="1 2">
    <name type="scientific">Blastopirellula marina</name>
    <dbReference type="NCBI Taxonomy" id="124"/>
    <lineage>
        <taxon>Bacteria</taxon>
        <taxon>Pseudomonadati</taxon>
        <taxon>Planctomycetota</taxon>
        <taxon>Planctomycetia</taxon>
        <taxon>Pirellulales</taxon>
        <taxon>Pirellulaceae</taxon>
        <taxon>Blastopirellula</taxon>
    </lineage>
</organism>
<dbReference type="RefSeq" id="WP_105336226.1">
    <property type="nucleotide sequence ID" value="NZ_PUHZ01000015.1"/>
</dbReference>
<dbReference type="InterPro" id="IPR014942">
    <property type="entry name" value="AbiEii"/>
</dbReference>
<reference evidence="1 2" key="1">
    <citation type="submission" date="2018-02" db="EMBL/GenBank/DDBJ databases">
        <title>Comparative genomes isolates from brazilian mangrove.</title>
        <authorList>
            <person name="Araujo J.E."/>
            <person name="Taketani R.G."/>
            <person name="Silva M.C.P."/>
            <person name="Loureco M.V."/>
            <person name="Andreote F.D."/>
        </authorList>
    </citation>
    <scope>NUCLEOTIDE SEQUENCE [LARGE SCALE GENOMIC DNA]</scope>
    <source>
        <strain evidence="1 2">Nap-Phe MGV</strain>
    </source>
</reference>
<protein>
    <submittedName>
        <fullName evidence="1">Nucleotidyl transferase AbiEii/AbiGii toxin family protein</fullName>
    </submittedName>
</protein>
<dbReference type="OrthoDB" id="9808443at2"/>